<dbReference type="Gene3D" id="1.20.1250.20">
    <property type="entry name" value="MFS general substrate transporter like domains"/>
    <property type="match status" value="1"/>
</dbReference>
<feature type="transmembrane region" description="Helical" evidence="1">
    <location>
        <begin position="134"/>
        <end position="158"/>
    </location>
</feature>
<name>A0A7C0ZM47_UNCW3</name>
<accession>A0A7C0ZM47</accession>
<comment type="caution">
    <text evidence="2">The sequence shown here is derived from an EMBL/GenBank/DDBJ whole genome shotgun (WGS) entry which is preliminary data.</text>
</comment>
<feature type="non-terminal residue" evidence="2">
    <location>
        <position position="166"/>
    </location>
</feature>
<keyword evidence="1" id="KW-0812">Transmembrane</keyword>
<proteinExistence type="predicted"/>
<evidence type="ECO:0000313" key="2">
    <source>
        <dbReference type="EMBL" id="HDI83884.1"/>
    </source>
</evidence>
<dbReference type="InterPro" id="IPR036259">
    <property type="entry name" value="MFS_trans_sf"/>
</dbReference>
<organism evidence="2">
    <name type="scientific">candidate division WOR-3 bacterium</name>
    <dbReference type="NCBI Taxonomy" id="2052148"/>
    <lineage>
        <taxon>Bacteria</taxon>
        <taxon>Bacteria division WOR-3</taxon>
    </lineage>
</organism>
<feature type="transmembrane region" description="Helical" evidence="1">
    <location>
        <begin position="77"/>
        <end position="95"/>
    </location>
</feature>
<dbReference type="Proteomes" id="UP000885847">
    <property type="component" value="Unassembled WGS sequence"/>
</dbReference>
<feature type="transmembrane region" description="Helical" evidence="1">
    <location>
        <begin position="101"/>
        <end position="122"/>
    </location>
</feature>
<feature type="transmembrane region" description="Helical" evidence="1">
    <location>
        <begin position="43"/>
        <end position="65"/>
    </location>
</feature>
<protein>
    <submittedName>
        <fullName evidence="2">MFS transporter</fullName>
    </submittedName>
</protein>
<keyword evidence="1" id="KW-0472">Membrane</keyword>
<evidence type="ECO:0000256" key="1">
    <source>
        <dbReference type="SAM" id="Phobius"/>
    </source>
</evidence>
<gene>
    <name evidence="2" type="ORF">ENF18_08865</name>
</gene>
<sequence length="166" mass="19219">MLKLNRLERETFKYHAVYSLLNGIMYGGLWLQEIISRKALHSSNLVITFISMVWPVANLFSIYWGNFIEGRQDRKNLFVLAAFLGRLSLLTVFFVKTGVHLLILLIFVYSFNAFIIPVQNSIFQENYREEKRGILFGISIAINTFGVIISSITIGKLLDLNEYLFR</sequence>
<reference evidence="2" key="1">
    <citation type="journal article" date="2020" name="mSystems">
        <title>Genome- and Community-Level Interaction Insights into Carbon Utilization and Element Cycling Functions of Hydrothermarchaeota in Hydrothermal Sediment.</title>
        <authorList>
            <person name="Zhou Z."/>
            <person name="Liu Y."/>
            <person name="Xu W."/>
            <person name="Pan J."/>
            <person name="Luo Z.H."/>
            <person name="Li M."/>
        </authorList>
    </citation>
    <scope>NUCLEOTIDE SEQUENCE [LARGE SCALE GENOMIC DNA]</scope>
    <source>
        <strain evidence="2">HyVt-102</strain>
    </source>
</reference>
<dbReference type="EMBL" id="DQWE01000409">
    <property type="protein sequence ID" value="HDI83884.1"/>
    <property type="molecule type" value="Genomic_DNA"/>
</dbReference>
<dbReference type="AlphaFoldDB" id="A0A7C0ZM47"/>
<feature type="transmembrane region" description="Helical" evidence="1">
    <location>
        <begin position="12"/>
        <end position="31"/>
    </location>
</feature>
<keyword evidence="1" id="KW-1133">Transmembrane helix</keyword>
<dbReference type="SUPFAM" id="SSF103473">
    <property type="entry name" value="MFS general substrate transporter"/>
    <property type="match status" value="1"/>
</dbReference>